<dbReference type="InterPro" id="IPR011990">
    <property type="entry name" value="TPR-like_helical_dom_sf"/>
</dbReference>
<evidence type="ECO:0000313" key="3">
    <source>
        <dbReference type="Proteomes" id="UP000664698"/>
    </source>
</evidence>
<accession>A0ABS3BWB7</accession>
<dbReference type="PROSITE" id="PS51257">
    <property type="entry name" value="PROKAR_LIPOPROTEIN"/>
    <property type="match status" value="1"/>
</dbReference>
<gene>
    <name evidence="2" type="ORF">J0A67_14035</name>
</gene>
<dbReference type="InterPro" id="IPR041662">
    <property type="entry name" value="SusD-like_2"/>
</dbReference>
<feature type="chain" id="PRO_5046110262" evidence="1">
    <location>
        <begin position="20"/>
        <end position="526"/>
    </location>
</feature>
<dbReference type="Proteomes" id="UP000664698">
    <property type="component" value="Unassembled WGS sequence"/>
</dbReference>
<keyword evidence="1" id="KW-0732">Signal</keyword>
<organism evidence="2 3">
    <name type="scientific">Algoriphagus aestuariicola</name>
    <dbReference type="NCBI Taxonomy" id="1852016"/>
    <lineage>
        <taxon>Bacteria</taxon>
        <taxon>Pseudomonadati</taxon>
        <taxon>Bacteroidota</taxon>
        <taxon>Cytophagia</taxon>
        <taxon>Cytophagales</taxon>
        <taxon>Cyclobacteriaceae</taxon>
        <taxon>Algoriphagus</taxon>
    </lineage>
</organism>
<name>A0ABS3BWB7_9BACT</name>
<proteinExistence type="predicted"/>
<evidence type="ECO:0000256" key="1">
    <source>
        <dbReference type="SAM" id="SignalP"/>
    </source>
</evidence>
<evidence type="ECO:0000313" key="2">
    <source>
        <dbReference type="EMBL" id="MBN7801989.1"/>
    </source>
</evidence>
<dbReference type="Gene3D" id="1.25.40.390">
    <property type="match status" value="1"/>
</dbReference>
<dbReference type="SUPFAM" id="SSF48452">
    <property type="entry name" value="TPR-like"/>
    <property type="match status" value="1"/>
</dbReference>
<protein>
    <submittedName>
        <fullName evidence="2">SusD/RagB family nutrient-binding outer membrane lipoprotein</fullName>
    </submittedName>
</protein>
<reference evidence="2 3" key="1">
    <citation type="submission" date="2021-03" db="EMBL/GenBank/DDBJ databases">
        <title>novel species isolated from a fishpond in China.</title>
        <authorList>
            <person name="Lu H."/>
            <person name="Cai Z."/>
        </authorList>
    </citation>
    <scope>NUCLEOTIDE SEQUENCE [LARGE SCALE GENOMIC DNA]</scope>
    <source>
        <strain evidence="2 3">JCM 31546</strain>
    </source>
</reference>
<feature type="signal peptide" evidence="1">
    <location>
        <begin position="1"/>
        <end position="19"/>
    </location>
</feature>
<keyword evidence="3" id="KW-1185">Reference proteome</keyword>
<dbReference type="Pfam" id="PF12771">
    <property type="entry name" value="SusD-like_2"/>
    <property type="match status" value="1"/>
</dbReference>
<comment type="caution">
    <text evidence="2">The sequence shown here is derived from an EMBL/GenBank/DDBJ whole genome shotgun (WGS) entry which is preliminary data.</text>
</comment>
<sequence length="526" mass="59492">MKIKSLYLYVLLAAGVASCTESQFEDAYTDPSKLAETTVGKQFSGMIYSNREFVLPSYWNYFVIHRITNNRYNQAVGWVNVENQYVPGSAAITDRWNSYYNVLGQFREIEKVYNALREDEKADKRIYMITGAAFFYDYTQQVVDLHGDIPWTAAGMLSTNGGDYTKSYASYDNAEDIYTKMLDDLAGFADELNTIEIEPAVLTEFRTQDLINKGNIEKWKAYVNSLRLRMLTRVSGSSTFGARATAEINEILSNPATYPVVADNADNIQWDVFSLGTILPANTFQSGLEDWNGNIASKAIIDHMLENGDPRLPYVFEPGLEAEGEYLGLDPLMNATDQTELVATNTLSIYNRSTISRNQYFPGIIITASEVHFLAAEYYLKNNQAAMAKTHYEEAIKQSLAFYQYLRSISNNNETPAPEAPSDADMAAYLQEGAVSWDAAASAEAKLKLIAEQKWLHFNVVQPIENWSELRRLDLVELTFWTDQSNQQSLPPNRWIYPGSEATYNLPNYSVVQGEDNLTNKIFWAK</sequence>
<dbReference type="EMBL" id="JAFKCW010000003">
    <property type="protein sequence ID" value="MBN7801989.1"/>
    <property type="molecule type" value="Genomic_DNA"/>
</dbReference>
<dbReference type="RefSeq" id="WP_206569994.1">
    <property type="nucleotide sequence ID" value="NZ_JAFKCW010000003.1"/>
</dbReference>
<keyword evidence="2" id="KW-0449">Lipoprotein</keyword>